<feature type="domain" description="Fumarylacetoacetase-like C-terminal" evidence="3">
    <location>
        <begin position="88"/>
        <end position="285"/>
    </location>
</feature>
<comment type="caution">
    <text evidence="4">The sequence shown here is derived from an EMBL/GenBank/DDBJ whole genome shotgun (WGS) entry which is preliminary data.</text>
</comment>
<comment type="similarity">
    <text evidence="1">Belongs to the FAH family.</text>
</comment>
<dbReference type="PANTHER" id="PTHR42796">
    <property type="entry name" value="FUMARYLACETOACETATE HYDROLASE DOMAIN-CONTAINING PROTEIN 2A-RELATED"/>
    <property type="match status" value="1"/>
</dbReference>
<evidence type="ECO:0000313" key="5">
    <source>
        <dbReference type="Proteomes" id="UP000241048"/>
    </source>
</evidence>
<dbReference type="GO" id="GO:0044281">
    <property type="term" value="P:small molecule metabolic process"/>
    <property type="evidence" value="ECO:0007669"/>
    <property type="project" value="UniProtKB-ARBA"/>
</dbReference>
<evidence type="ECO:0000259" key="3">
    <source>
        <dbReference type="Pfam" id="PF01557"/>
    </source>
</evidence>
<keyword evidence="5" id="KW-1185">Reference proteome</keyword>
<dbReference type="Proteomes" id="UP000241048">
    <property type="component" value="Unassembled WGS sequence"/>
</dbReference>
<organism evidence="4 5">
    <name type="scientific">Clostridium fessum</name>
    <dbReference type="NCBI Taxonomy" id="2126740"/>
    <lineage>
        <taxon>Bacteria</taxon>
        <taxon>Bacillati</taxon>
        <taxon>Bacillota</taxon>
        <taxon>Clostridia</taxon>
        <taxon>Eubacteriales</taxon>
        <taxon>Clostridiaceae</taxon>
        <taxon>Clostridium</taxon>
    </lineage>
</organism>
<accession>A0A2T3FP63</accession>
<name>A0A2T3FP63_9CLOT</name>
<dbReference type="EMBL" id="PYLO01000003">
    <property type="protein sequence ID" value="PST37087.1"/>
    <property type="molecule type" value="Genomic_DNA"/>
</dbReference>
<dbReference type="InterPro" id="IPR036663">
    <property type="entry name" value="Fumarylacetoacetase_C_sf"/>
</dbReference>
<sequence length="309" mass="33663">MRFATIKVNGTEKAGIVLKNGVLPIEALNAAKGTAWAEDVMSLIQKQQIPGLTKWYNAGGKEELESIPGLVPSEKVVYGPLYRNPKRIFGIGLNYADHAGDIGSAAPKGFPGSFFKQADTLIGPGDEILLPKLKEAQKTTAEAELGIIMGKDCRDVSEENWQDAIVGYTTILDMTEESILKGNDYVSGNPRYLTIVKNFPTFFSFGPELVTPDEVPDVNELLVQSVHNGEVHAENVVANMTHRPPRLVSLHSSIQGWYAGDILSTGTPRAFHIQNGDVAECRITGPDGFEMTPLVNPVVDLKKHPEKEV</sequence>
<dbReference type="SUPFAM" id="SSF56529">
    <property type="entry name" value="FAH"/>
    <property type="match status" value="1"/>
</dbReference>
<gene>
    <name evidence="4" type="ORF">C7U56_11180</name>
</gene>
<protein>
    <submittedName>
        <fullName evidence="4">Fumarylacetoacetate hydrolase</fullName>
    </submittedName>
</protein>
<evidence type="ECO:0000313" key="4">
    <source>
        <dbReference type="EMBL" id="PST37087.1"/>
    </source>
</evidence>
<dbReference type="RefSeq" id="WP_107001270.1">
    <property type="nucleotide sequence ID" value="NZ_JAQDZI010000010.1"/>
</dbReference>
<dbReference type="GO" id="GO:0016787">
    <property type="term" value="F:hydrolase activity"/>
    <property type="evidence" value="ECO:0007669"/>
    <property type="project" value="UniProtKB-KW"/>
</dbReference>
<evidence type="ECO:0000256" key="1">
    <source>
        <dbReference type="ARBA" id="ARBA00010211"/>
    </source>
</evidence>
<dbReference type="PANTHER" id="PTHR42796:SF4">
    <property type="entry name" value="FUMARYLACETOACETATE HYDROLASE DOMAIN-CONTAINING PROTEIN 2A"/>
    <property type="match status" value="1"/>
</dbReference>
<dbReference type="InterPro" id="IPR051121">
    <property type="entry name" value="FAH"/>
</dbReference>
<keyword evidence="2" id="KW-0479">Metal-binding</keyword>
<dbReference type="InterPro" id="IPR011234">
    <property type="entry name" value="Fumarylacetoacetase-like_C"/>
</dbReference>
<dbReference type="Gene3D" id="3.90.850.10">
    <property type="entry name" value="Fumarylacetoacetase-like, C-terminal domain"/>
    <property type="match status" value="1"/>
</dbReference>
<proteinExistence type="inferred from homology"/>
<dbReference type="GO" id="GO:0046872">
    <property type="term" value="F:metal ion binding"/>
    <property type="evidence" value="ECO:0007669"/>
    <property type="project" value="UniProtKB-KW"/>
</dbReference>
<dbReference type="AlphaFoldDB" id="A0A2T3FP63"/>
<dbReference type="Pfam" id="PF01557">
    <property type="entry name" value="FAA_hydrolase"/>
    <property type="match status" value="1"/>
</dbReference>
<reference evidence="4 5" key="1">
    <citation type="submission" date="2018-03" db="EMBL/GenBank/DDBJ databases">
        <title>Lachnoclostridium SNUG30386 gen.nov., sp.nov., isolated from human faeces.</title>
        <authorList>
            <person name="Seo B."/>
            <person name="Jeon K."/>
            <person name="Ko G."/>
        </authorList>
    </citation>
    <scope>NUCLEOTIDE SEQUENCE [LARGE SCALE GENOMIC DNA]</scope>
    <source>
        <strain evidence="4 5">SNUG30386</strain>
    </source>
</reference>
<keyword evidence="4" id="KW-0378">Hydrolase</keyword>
<evidence type="ECO:0000256" key="2">
    <source>
        <dbReference type="ARBA" id="ARBA00022723"/>
    </source>
</evidence>